<dbReference type="AlphaFoldDB" id="A0A1H8J6B1"/>
<evidence type="ECO:0000256" key="1">
    <source>
        <dbReference type="ARBA" id="ARBA00004429"/>
    </source>
</evidence>
<evidence type="ECO:0000256" key="8">
    <source>
        <dbReference type="ARBA" id="ARBA00022679"/>
    </source>
</evidence>
<evidence type="ECO:0000256" key="14">
    <source>
        <dbReference type="ARBA" id="ARBA00022842"/>
    </source>
</evidence>
<feature type="transmembrane region" description="Helical" evidence="24">
    <location>
        <begin position="12"/>
        <end position="32"/>
    </location>
</feature>
<evidence type="ECO:0000256" key="16">
    <source>
        <dbReference type="ARBA" id="ARBA00023098"/>
    </source>
</evidence>
<keyword evidence="5" id="KW-1003">Cell membrane</keyword>
<dbReference type="GO" id="GO:0006654">
    <property type="term" value="P:phosphatidic acid biosynthetic process"/>
    <property type="evidence" value="ECO:0007669"/>
    <property type="project" value="InterPro"/>
</dbReference>
<sequence length="131" mass="13934">MKADKVTKPRPARVTGIAHLFAATGYSIAGIRRLWAETAFRHEILGLPVVMLLFWTISAPLWAFGGFALLWLLLIAVEALNTAVEAIVDHVSPDWSVAARDAKDLGSLAVMALIIANAGFVGGVVWGVVAA</sequence>
<dbReference type="GO" id="GO:0004143">
    <property type="term" value="F:ATP-dependent diacylglycerol kinase activity"/>
    <property type="evidence" value="ECO:0007669"/>
    <property type="project" value="UniProtKB-EC"/>
</dbReference>
<feature type="binding site" evidence="21">
    <location>
        <position position="107"/>
    </location>
    <ligand>
        <name>substrate</name>
    </ligand>
</feature>
<dbReference type="CDD" id="cd14264">
    <property type="entry name" value="DAGK_IM"/>
    <property type="match status" value="1"/>
</dbReference>
<feature type="binding site" evidence="23">
    <location>
        <position position="37"/>
    </location>
    <ligand>
        <name>a divalent metal cation</name>
        <dbReference type="ChEBI" id="CHEBI:60240"/>
    </ligand>
</feature>
<feature type="transmembrane region" description="Helical" evidence="24">
    <location>
        <begin position="108"/>
        <end position="129"/>
    </location>
</feature>
<keyword evidence="12 24" id="KW-0418">Kinase</keyword>
<dbReference type="GO" id="GO:0005886">
    <property type="term" value="C:plasma membrane"/>
    <property type="evidence" value="ECO:0007669"/>
    <property type="project" value="UniProtKB-SubCell"/>
</dbReference>
<comment type="subcellular location">
    <subcellularLocation>
        <location evidence="1 24">Cell inner membrane</location>
        <topology evidence="1 24">Multi-pass membrane protein</topology>
    </subcellularLocation>
</comment>
<accession>A0A1H8J6B1</accession>
<dbReference type="EC" id="2.7.1.107" evidence="3 24"/>
<dbReference type="GO" id="GO:0005524">
    <property type="term" value="F:ATP binding"/>
    <property type="evidence" value="ECO:0007669"/>
    <property type="project" value="UniProtKB-KW"/>
</dbReference>
<keyword evidence="11 22" id="KW-0547">Nucleotide-binding</keyword>
<keyword evidence="16 24" id="KW-0443">Lipid metabolism</keyword>
<evidence type="ECO:0000256" key="17">
    <source>
        <dbReference type="ARBA" id="ARBA00023136"/>
    </source>
</evidence>
<evidence type="ECO:0000256" key="21">
    <source>
        <dbReference type="PIRSR" id="PIRSR600829-2"/>
    </source>
</evidence>
<evidence type="ECO:0000256" key="12">
    <source>
        <dbReference type="ARBA" id="ARBA00022777"/>
    </source>
</evidence>
<keyword evidence="19 24" id="KW-1208">Phospholipid metabolism</keyword>
<keyword evidence="14 23" id="KW-0460">Magnesium</keyword>
<dbReference type="InterPro" id="IPR000829">
    <property type="entry name" value="DAGK"/>
</dbReference>
<keyword evidence="15 24" id="KW-1133">Transmembrane helix</keyword>
<keyword evidence="13 22" id="KW-0067">ATP-binding</keyword>
<evidence type="ECO:0000256" key="22">
    <source>
        <dbReference type="PIRSR" id="PIRSR600829-3"/>
    </source>
</evidence>
<gene>
    <name evidence="25" type="ORF">SAMN05216227_102341</name>
</gene>
<proteinExistence type="inferred from homology"/>
<keyword evidence="7 24" id="KW-0997">Cell inner membrane</keyword>
<evidence type="ECO:0000256" key="10">
    <source>
        <dbReference type="ARBA" id="ARBA00022723"/>
    </source>
</evidence>
<evidence type="ECO:0000256" key="7">
    <source>
        <dbReference type="ARBA" id="ARBA00022519"/>
    </source>
</evidence>
<evidence type="ECO:0000256" key="23">
    <source>
        <dbReference type="PIRSR" id="PIRSR600829-4"/>
    </source>
</evidence>
<evidence type="ECO:0000256" key="18">
    <source>
        <dbReference type="ARBA" id="ARBA00023209"/>
    </source>
</evidence>
<comment type="catalytic activity">
    <reaction evidence="24">
        <text>a 1,2-diacyl-sn-glycerol + ATP = a 1,2-diacyl-sn-glycero-3-phosphate + ADP + H(+)</text>
        <dbReference type="Rhea" id="RHEA:10272"/>
        <dbReference type="ChEBI" id="CHEBI:15378"/>
        <dbReference type="ChEBI" id="CHEBI:17815"/>
        <dbReference type="ChEBI" id="CHEBI:30616"/>
        <dbReference type="ChEBI" id="CHEBI:58608"/>
        <dbReference type="ChEBI" id="CHEBI:456216"/>
        <dbReference type="EC" id="2.7.1.107"/>
    </reaction>
</comment>
<keyword evidence="26" id="KW-1185">Reference proteome</keyword>
<reference evidence="25 26" key="1">
    <citation type="submission" date="2016-10" db="EMBL/GenBank/DDBJ databases">
        <authorList>
            <person name="de Groot N.N."/>
        </authorList>
    </citation>
    <scope>NUCLEOTIDE SEQUENCE [LARGE SCALE GENOMIC DNA]</scope>
    <source>
        <strain evidence="25 26">CGMCC 1.10836</strain>
    </source>
</reference>
<evidence type="ECO:0000313" key="26">
    <source>
        <dbReference type="Proteomes" id="UP000183002"/>
    </source>
</evidence>
<comment type="similarity">
    <text evidence="2 24">Belongs to the bacterial diacylglycerol kinase family.</text>
</comment>
<feature type="binding site" evidence="22">
    <location>
        <begin position="103"/>
        <end position="104"/>
    </location>
    <ligand>
        <name>ATP</name>
        <dbReference type="ChEBI" id="CHEBI:30616"/>
    </ligand>
</feature>
<evidence type="ECO:0000256" key="9">
    <source>
        <dbReference type="ARBA" id="ARBA00022692"/>
    </source>
</evidence>
<dbReference type="OrthoDB" id="9796011at2"/>
<evidence type="ECO:0000256" key="11">
    <source>
        <dbReference type="ARBA" id="ARBA00022741"/>
    </source>
</evidence>
<evidence type="ECO:0000256" key="4">
    <source>
        <dbReference type="ARBA" id="ARBA00017575"/>
    </source>
</evidence>
<organism evidence="25 26">
    <name type="scientific">Pseudorhodobacter antarcticus</name>
    <dbReference type="NCBI Taxonomy" id="1077947"/>
    <lineage>
        <taxon>Bacteria</taxon>
        <taxon>Pseudomonadati</taxon>
        <taxon>Pseudomonadota</taxon>
        <taxon>Alphaproteobacteria</taxon>
        <taxon>Rhodobacterales</taxon>
        <taxon>Paracoccaceae</taxon>
        <taxon>Pseudorhodobacter</taxon>
    </lineage>
</organism>
<feature type="binding site" evidence="22">
    <location>
        <position position="85"/>
    </location>
    <ligand>
        <name>ATP</name>
        <dbReference type="ChEBI" id="CHEBI:30616"/>
    </ligand>
</feature>
<dbReference type="InterPro" id="IPR036945">
    <property type="entry name" value="DAGK_sf"/>
</dbReference>
<feature type="binding site" evidence="22">
    <location>
        <position position="26"/>
    </location>
    <ligand>
        <name>ATP</name>
        <dbReference type="ChEBI" id="CHEBI:30616"/>
    </ligand>
</feature>
<feature type="binding site" evidence="23">
    <location>
        <position position="85"/>
    </location>
    <ligand>
        <name>a divalent metal cation</name>
        <dbReference type="ChEBI" id="CHEBI:60240"/>
    </ligand>
</feature>
<evidence type="ECO:0000256" key="20">
    <source>
        <dbReference type="PIRSR" id="PIRSR600829-1"/>
    </source>
</evidence>
<keyword evidence="10 23" id="KW-0479">Metal-binding</keyword>
<dbReference type="Pfam" id="PF01219">
    <property type="entry name" value="DAGK_prokar"/>
    <property type="match status" value="1"/>
</dbReference>
<dbReference type="RefSeq" id="WP_050518957.1">
    <property type="nucleotide sequence ID" value="NZ_FOCO01000023.1"/>
</dbReference>
<dbReference type="EMBL" id="FOCO01000023">
    <property type="protein sequence ID" value="SEN75737.1"/>
    <property type="molecule type" value="Genomic_DNA"/>
</dbReference>
<dbReference type="STRING" id="1077947.SAMN05216227_102341"/>
<evidence type="ECO:0000256" key="15">
    <source>
        <dbReference type="ARBA" id="ARBA00022989"/>
    </source>
</evidence>
<dbReference type="Gene3D" id="1.10.287.3610">
    <property type="match status" value="1"/>
</dbReference>
<evidence type="ECO:0000256" key="2">
    <source>
        <dbReference type="ARBA" id="ARBA00005967"/>
    </source>
</evidence>
<evidence type="ECO:0000256" key="24">
    <source>
        <dbReference type="RuleBase" id="RU363065"/>
    </source>
</evidence>
<protein>
    <recommendedName>
        <fullName evidence="4 24">Diacylglycerol kinase</fullName>
        <ecNumber evidence="3 24">2.7.1.107</ecNumber>
    </recommendedName>
</protein>
<feature type="binding site" evidence="21">
    <location>
        <begin position="39"/>
        <end position="43"/>
    </location>
    <ligand>
        <name>substrate</name>
    </ligand>
</feature>
<dbReference type="InterPro" id="IPR033718">
    <property type="entry name" value="DAGK_prok"/>
</dbReference>
<dbReference type="Proteomes" id="UP000183002">
    <property type="component" value="Unassembled WGS sequence"/>
</dbReference>
<feature type="transmembrane region" description="Helical" evidence="24">
    <location>
        <begin position="44"/>
        <end position="63"/>
    </location>
</feature>
<evidence type="ECO:0000256" key="13">
    <source>
        <dbReference type="ARBA" id="ARBA00022840"/>
    </source>
</evidence>
<keyword evidence="9 24" id="KW-0812">Transmembrane</keyword>
<keyword evidence="17 24" id="KW-0472">Membrane</keyword>
<comment type="cofactor">
    <cofactor evidence="23">
        <name>Mg(2+)</name>
        <dbReference type="ChEBI" id="CHEBI:18420"/>
    </cofactor>
    <text evidence="23">Mn(2+), Zn(2+), Cd(2+) and Co(2+) support activity to lesser extents.</text>
</comment>
<evidence type="ECO:0000256" key="19">
    <source>
        <dbReference type="ARBA" id="ARBA00023264"/>
    </source>
</evidence>
<keyword evidence="18" id="KW-0594">Phospholipid biosynthesis</keyword>
<dbReference type="PANTHER" id="PTHR34299">
    <property type="entry name" value="DIACYLGLYCEROL KINASE"/>
    <property type="match status" value="1"/>
</dbReference>
<feature type="active site" description="Proton acceptor" evidence="20">
    <location>
        <position position="78"/>
    </location>
</feature>
<dbReference type="PANTHER" id="PTHR34299:SF1">
    <property type="entry name" value="DIACYLGLYCEROL KINASE"/>
    <property type="match status" value="1"/>
</dbReference>
<dbReference type="GO" id="GO:0046872">
    <property type="term" value="F:metal ion binding"/>
    <property type="evidence" value="ECO:0007669"/>
    <property type="project" value="UniProtKB-KW"/>
</dbReference>
<evidence type="ECO:0000313" key="25">
    <source>
        <dbReference type="EMBL" id="SEN75737.1"/>
    </source>
</evidence>
<feature type="binding site" evidence="21">
    <location>
        <position position="78"/>
    </location>
    <ligand>
        <name>substrate</name>
    </ligand>
</feature>
<evidence type="ECO:0000256" key="5">
    <source>
        <dbReference type="ARBA" id="ARBA00022475"/>
    </source>
</evidence>
<keyword evidence="6" id="KW-0444">Lipid biosynthesis</keyword>
<dbReference type="PROSITE" id="PS01069">
    <property type="entry name" value="DAGK_PROKAR"/>
    <property type="match status" value="1"/>
</dbReference>
<comment type="function">
    <text evidence="24">Catalyzes the ATP-dependent phosphorylation of sn-l,2-diacylglycerol (DAG) to phosphatidic acid. Involved in the recycling of diacylglycerol produced as a by-product during membrane-derived oligosaccharide (MDO) biosynthesis.</text>
</comment>
<name>A0A1H8J6B1_9RHOB</name>
<evidence type="ECO:0000256" key="6">
    <source>
        <dbReference type="ARBA" id="ARBA00022516"/>
    </source>
</evidence>
<evidence type="ECO:0000256" key="3">
    <source>
        <dbReference type="ARBA" id="ARBA00012133"/>
    </source>
</evidence>
<keyword evidence="8 24" id="KW-0808">Transferase</keyword>
<feature type="binding site" evidence="22">
    <location>
        <position position="37"/>
    </location>
    <ligand>
        <name>ATP</name>
        <dbReference type="ChEBI" id="CHEBI:30616"/>
    </ligand>
</feature>